<dbReference type="EMBL" id="MU003692">
    <property type="protein sequence ID" value="KAF2817064.1"/>
    <property type="molecule type" value="Genomic_DNA"/>
</dbReference>
<evidence type="ECO:0000313" key="1">
    <source>
        <dbReference type="EMBL" id="KAF2817064.1"/>
    </source>
</evidence>
<protein>
    <submittedName>
        <fullName evidence="1 3">Uncharacterized protein</fullName>
    </submittedName>
</protein>
<accession>A0A6A6Z9V4</accession>
<evidence type="ECO:0000313" key="3">
    <source>
        <dbReference type="RefSeq" id="XP_033584028.1"/>
    </source>
</evidence>
<proteinExistence type="predicted"/>
<dbReference type="RefSeq" id="XP_033584028.1">
    <property type="nucleotide sequence ID" value="XM_033728937.1"/>
</dbReference>
<sequence length="407" mass="46355">MRLNKLLICAWCKETGTTHNASNCPIKKKFEDGAKEKIYATYDKFAFCAHCGSNQHLTKGCPTTQRRHKELKWENGILQWEAKWEAKNILKEPNLRRPEIDEYMWCHFYSDGKTAFIDNIPVSLRGEFLKEPVQTMSFGPRGIEKNTNSTALTGNQQTFGNQQIFGNQIIGNQHIKIDGDKLTVPCQQCGKAELEFDTRFVLEQRQCRNCNTVINHPKNPNARQLQNSGDPWGWLKKDSDTQPGTYKFEFTVGNEIAKKEDDRMRRPSDQLEVHPHELWPVEQPQYVDSNVGLLERFNQPGNDQTYFPSRKHRVGPTDWWVASNAGAAINIYARDGKVIGCRTCGCKMTMMDGDYDNDVVMTSTGLANVFGCAWGYMKWNSIAGNDCGCVGIAGHKKEWLMIPVDDL</sequence>
<dbReference type="GeneID" id="54469830"/>
<gene>
    <name evidence="1 3" type="ORF">BDZ99DRAFT_8262</name>
</gene>
<dbReference type="Proteomes" id="UP000504636">
    <property type="component" value="Unplaced"/>
</dbReference>
<dbReference type="AlphaFoldDB" id="A0A6A6Z9V4"/>
<reference evidence="3" key="3">
    <citation type="submission" date="2025-04" db="UniProtKB">
        <authorList>
            <consortium name="RefSeq"/>
        </authorList>
    </citation>
    <scope>IDENTIFICATION</scope>
    <source>
        <strain evidence="3">CBS 304.34</strain>
    </source>
</reference>
<name>A0A6A6Z9V4_9PEZI</name>
<evidence type="ECO:0000313" key="2">
    <source>
        <dbReference type="Proteomes" id="UP000504636"/>
    </source>
</evidence>
<dbReference type="OrthoDB" id="10339529at2759"/>
<keyword evidence="2" id="KW-1185">Reference proteome</keyword>
<reference evidence="3" key="2">
    <citation type="submission" date="2020-04" db="EMBL/GenBank/DDBJ databases">
        <authorList>
            <consortium name="NCBI Genome Project"/>
        </authorList>
    </citation>
    <scope>NUCLEOTIDE SEQUENCE</scope>
    <source>
        <strain evidence="3">CBS 304.34</strain>
    </source>
</reference>
<reference evidence="1 3" key="1">
    <citation type="journal article" date="2020" name="Stud. Mycol.">
        <title>101 Dothideomycetes genomes: a test case for predicting lifestyles and emergence of pathogens.</title>
        <authorList>
            <person name="Haridas S."/>
            <person name="Albert R."/>
            <person name="Binder M."/>
            <person name="Bloem J."/>
            <person name="Labutti K."/>
            <person name="Salamov A."/>
            <person name="Andreopoulos B."/>
            <person name="Baker S."/>
            <person name="Barry K."/>
            <person name="Bills G."/>
            <person name="Bluhm B."/>
            <person name="Cannon C."/>
            <person name="Castanera R."/>
            <person name="Culley D."/>
            <person name="Daum C."/>
            <person name="Ezra D."/>
            <person name="Gonzalez J."/>
            <person name="Henrissat B."/>
            <person name="Kuo A."/>
            <person name="Liang C."/>
            <person name="Lipzen A."/>
            <person name="Lutzoni F."/>
            <person name="Magnuson J."/>
            <person name="Mondo S."/>
            <person name="Nolan M."/>
            <person name="Ohm R."/>
            <person name="Pangilinan J."/>
            <person name="Park H.-J."/>
            <person name="Ramirez L."/>
            <person name="Alfaro M."/>
            <person name="Sun H."/>
            <person name="Tritt A."/>
            <person name="Yoshinaga Y."/>
            <person name="Zwiers L.-H."/>
            <person name="Turgeon B."/>
            <person name="Goodwin S."/>
            <person name="Spatafora J."/>
            <person name="Crous P."/>
            <person name="Grigoriev I."/>
        </authorList>
    </citation>
    <scope>NUCLEOTIDE SEQUENCE</scope>
    <source>
        <strain evidence="1 3">CBS 304.34</strain>
    </source>
</reference>
<organism evidence="1">
    <name type="scientific">Mytilinidion resinicola</name>
    <dbReference type="NCBI Taxonomy" id="574789"/>
    <lineage>
        <taxon>Eukaryota</taxon>
        <taxon>Fungi</taxon>
        <taxon>Dikarya</taxon>
        <taxon>Ascomycota</taxon>
        <taxon>Pezizomycotina</taxon>
        <taxon>Dothideomycetes</taxon>
        <taxon>Pleosporomycetidae</taxon>
        <taxon>Mytilinidiales</taxon>
        <taxon>Mytilinidiaceae</taxon>
        <taxon>Mytilinidion</taxon>
    </lineage>
</organism>